<organism evidence="12 13">
    <name type="scientific">Tieghemiomyces parasiticus</name>
    <dbReference type="NCBI Taxonomy" id="78921"/>
    <lineage>
        <taxon>Eukaryota</taxon>
        <taxon>Fungi</taxon>
        <taxon>Fungi incertae sedis</taxon>
        <taxon>Zoopagomycota</taxon>
        <taxon>Kickxellomycotina</taxon>
        <taxon>Dimargaritomycetes</taxon>
        <taxon>Dimargaritales</taxon>
        <taxon>Dimargaritaceae</taxon>
        <taxon>Tieghemiomyces</taxon>
    </lineage>
</organism>
<feature type="transmembrane region" description="Helical" evidence="10">
    <location>
        <begin position="290"/>
        <end position="315"/>
    </location>
</feature>
<feature type="domain" description="SLC41A/MgtE integral membrane" evidence="11">
    <location>
        <begin position="423"/>
        <end position="544"/>
    </location>
</feature>
<feature type="transmembrane region" description="Helical" evidence="10">
    <location>
        <begin position="416"/>
        <end position="438"/>
    </location>
</feature>
<keyword evidence="8 10" id="KW-0472">Membrane</keyword>
<feature type="transmembrane region" description="Helical" evidence="10">
    <location>
        <begin position="458"/>
        <end position="478"/>
    </location>
</feature>
<evidence type="ECO:0000313" key="12">
    <source>
        <dbReference type="EMBL" id="KAJ1927408.1"/>
    </source>
</evidence>
<dbReference type="Gene3D" id="1.10.357.20">
    <property type="entry name" value="SLC41 divalent cation transporters, integral membrane domain"/>
    <property type="match status" value="2"/>
</dbReference>
<dbReference type="InterPro" id="IPR036739">
    <property type="entry name" value="SLC41_membr_dom_sf"/>
</dbReference>
<feature type="transmembrane region" description="Helical" evidence="10">
    <location>
        <begin position="237"/>
        <end position="262"/>
    </location>
</feature>
<feature type="compositionally biased region" description="Polar residues" evidence="9">
    <location>
        <begin position="38"/>
        <end position="49"/>
    </location>
</feature>
<keyword evidence="7" id="KW-0406">Ion transport</keyword>
<evidence type="ECO:0000256" key="1">
    <source>
        <dbReference type="ARBA" id="ARBA00004141"/>
    </source>
</evidence>
<accession>A0A9W8AIN6</accession>
<evidence type="ECO:0000256" key="8">
    <source>
        <dbReference type="ARBA" id="ARBA00023136"/>
    </source>
</evidence>
<evidence type="ECO:0000256" key="7">
    <source>
        <dbReference type="ARBA" id="ARBA00023065"/>
    </source>
</evidence>
<feature type="transmembrane region" description="Helical" evidence="10">
    <location>
        <begin position="490"/>
        <end position="516"/>
    </location>
</feature>
<keyword evidence="13" id="KW-1185">Reference proteome</keyword>
<evidence type="ECO:0000256" key="5">
    <source>
        <dbReference type="ARBA" id="ARBA00022842"/>
    </source>
</evidence>
<dbReference type="OrthoDB" id="666972at2759"/>
<evidence type="ECO:0000256" key="9">
    <source>
        <dbReference type="SAM" id="MobiDB-lite"/>
    </source>
</evidence>
<evidence type="ECO:0000256" key="2">
    <source>
        <dbReference type="ARBA" id="ARBA00009749"/>
    </source>
</evidence>
<dbReference type="EMBL" id="JANBPT010000119">
    <property type="protein sequence ID" value="KAJ1927408.1"/>
    <property type="molecule type" value="Genomic_DNA"/>
</dbReference>
<comment type="similarity">
    <text evidence="2">Belongs to the SLC41A transporter family.</text>
</comment>
<dbReference type="SUPFAM" id="SSF161093">
    <property type="entry name" value="MgtE membrane domain-like"/>
    <property type="match status" value="2"/>
</dbReference>
<keyword evidence="3" id="KW-0813">Transport</keyword>
<dbReference type="InterPro" id="IPR045349">
    <property type="entry name" value="SLC41A1-3"/>
</dbReference>
<feature type="transmembrane region" description="Helical" evidence="10">
    <location>
        <begin position="528"/>
        <end position="549"/>
    </location>
</feature>
<dbReference type="GO" id="GO:0008324">
    <property type="term" value="F:monoatomic cation transmembrane transporter activity"/>
    <property type="evidence" value="ECO:0007669"/>
    <property type="project" value="InterPro"/>
</dbReference>
<keyword evidence="6 10" id="KW-1133">Transmembrane helix</keyword>
<evidence type="ECO:0000256" key="10">
    <source>
        <dbReference type="SAM" id="Phobius"/>
    </source>
</evidence>
<sequence length="552" mass="59731">MAPSASSGYHRLTDSSEHQGSSSPSPRPGRSPRDSPSLAPSTQYPTSRISPHAAASAMAADSQPDADSDVFDRTLTATELMIPLEDLPGSPSTMWSQSPEMLDAKTLTSPRAKSGRGSTRDSDGMESIISLLDVGGPASVVVVTDERTKASHKYLVLQVTPILLIAVVGSMVSGWLFDSVQTWPAFHQVTELFILVSIIMNLKGNLEVNLSSRLSTLANLGELDDRTGRLTAVLGNLLLLLFQTLTVGFVAGVLASTLGFVFSGWDAKPAESPTAAADADPIGNLQKTMLIIVTSMLTSFVGSLLIGVLSCVAIYASHRTGIDPDNVAIPLTSSFGDMTTVLLLSRFAQGLFQLRSIPVLFVLFFLLLGLLAVTSYLARRNRRVSGLMGAGWPPLVFALIMTSLAGLLVKSHVIKFHALAVLLPVFNGTIGNVCTIFASRISTHLHAGTEESYRPVMVMLFLINLPVHWIFLLFVNVLHLAHGILTWKLWLLYTIACLCIVFLMLALAKALTLLIWQWNYDPDNYTNPFLTSISDFSGTLGLIMVFYILQHM</sequence>
<evidence type="ECO:0000256" key="3">
    <source>
        <dbReference type="ARBA" id="ARBA00022448"/>
    </source>
</evidence>
<comment type="caution">
    <text evidence="12">The sequence shown here is derived from an EMBL/GenBank/DDBJ whole genome shotgun (WGS) entry which is preliminary data.</text>
</comment>
<keyword evidence="5" id="KW-0460">Magnesium</keyword>
<comment type="subcellular location">
    <subcellularLocation>
        <location evidence="1">Membrane</location>
        <topology evidence="1">Multi-pass membrane protein</topology>
    </subcellularLocation>
</comment>
<dbReference type="Pfam" id="PF01769">
    <property type="entry name" value="MgtE"/>
    <property type="match status" value="2"/>
</dbReference>
<dbReference type="Proteomes" id="UP001150569">
    <property type="component" value="Unassembled WGS sequence"/>
</dbReference>
<feature type="transmembrane region" description="Helical" evidence="10">
    <location>
        <begin position="390"/>
        <end position="409"/>
    </location>
</feature>
<protein>
    <recommendedName>
        <fullName evidence="11">SLC41A/MgtE integral membrane domain-containing protein</fullName>
    </recommendedName>
</protein>
<dbReference type="PANTHER" id="PTHR16228:SF7">
    <property type="entry name" value="SLC41A_MGTE INTEGRAL MEMBRANE DOMAIN-CONTAINING PROTEIN"/>
    <property type="match status" value="1"/>
</dbReference>
<feature type="domain" description="SLC41A/MgtE integral membrane" evidence="11">
    <location>
        <begin position="197"/>
        <end position="344"/>
    </location>
</feature>
<dbReference type="AlphaFoldDB" id="A0A9W8AIN6"/>
<name>A0A9W8AIN6_9FUNG</name>
<dbReference type="PANTHER" id="PTHR16228">
    <property type="entry name" value="DIVALENT CATION TRANSPORTER SOLUTE CARRIER FAMILY 41"/>
    <property type="match status" value="1"/>
</dbReference>
<keyword evidence="4 10" id="KW-0812">Transmembrane</keyword>
<proteinExistence type="inferred from homology"/>
<feature type="compositionally biased region" description="Low complexity" evidence="9">
    <location>
        <begin position="50"/>
        <end position="63"/>
    </location>
</feature>
<evidence type="ECO:0000256" key="6">
    <source>
        <dbReference type="ARBA" id="ARBA00022989"/>
    </source>
</evidence>
<evidence type="ECO:0000313" key="13">
    <source>
        <dbReference type="Proteomes" id="UP001150569"/>
    </source>
</evidence>
<feature type="transmembrane region" description="Helical" evidence="10">
    <location>
        <begin position="357"/>
        <end position="378"/>
    </location>
</feature>
<gene>
    <name evidence="12" type="ORF">IWQ60_002958</name>
</gene>
<dbReference type="GO" id="GO:0005886">
    <property type="term" value="C:plasma membrane"/>
    <property type="evidence" value="ECO:0007669"/>
    <property type="project" value="TreeGrafter"/>
</dbReference>
<feature type="region of interest" description="Disordered" evidence="9">
    <location>
        <begin position="1"/>
        <end position="68"/>
    </location>
</feature>
<evidence type="ECO:0000259" key="11">
    <source>
        <dbReference type="Pfam" id="PF01769"/>
    </source>
</evidence>
<dbReference type="InterPro" id="IPR006667">
    <property type="entry name" value="SLC41_membr_dom"/>
</dbReference>
<evidence type="ECO:0000256" key="4">
    <source>
        <dbReference type="ARBA" id="ARBA00022692"/>
    </source>
</evidence>
<feature type="transmembrane region" description="Helical" evidence="10">
    <location>
        <begin position="154"/>
        <end position="177"/>
    </location>
</feature>
<reference evidence="12" key="1">
    <citation type="submission" date="2022-07" db="EMBL/GenBank/DDBJ databases">
        <title>Phylogenomic reconstructions and comparative analyses of Kickxellomycotina fungi.</title>
        <authorList>
            <person name="Reynolds N.K."/>
            <person name="Stajich J.E."/>
            <person name="Barry K."/>
            <person name="Grigoriev I.V."/>
            <person name="Crous P."/>
            <person name="Smith M.E."/>
        </authorList>
    </citation>
    <scope>NUCLEOTIDE SEQUENCE</scope>
    <source>
        <strain evidence="12">RSA 861</strain>
    </source>
</reference>